<protein>
    <recommendedName>
        <fullName evidence="1">DUF58 domain-containing protein</fullName>
    </recommendedName>
</protein>
<name>X0UFK0_9ZZZZ</name>
<gene>
    <name evidence="2" type="ORF">S01H1_44071</name>
</gene>
<proteinExistence type="predicted"/>
<comment type="caution">
    <text evidence="2">The sequence shown here is derived from an EMBL/GenBank/DDBJ whole genome shotgun (WGS) entry which is preliminary data.</text>
</comment>
<accession>X0UFK0</accession>
<sequence>SLYATSKASIRLYSILSPAEPWVKITPQRFTLNRAKIELKLSITPPLAGPSQPQLQASVIDPWGFTQVNQAIEPVELHVIPRARYAEWLALRYLEQTGAGAGATTLPPKAILIPKRGVEYFDSRSYQPGDPLRDIDWKHTLKLNQLIIKEYIEAGEQRAIIAVNLSVTDAEEADKLAFNLITTALTLAQETIPTALAVYNHQKVVVTTAVIDPRETLKQTLSLVKDITSVEFTHRFLQPSDIGKLRRNITLLKQVISEPAQRLL</sequence>
<feature type="non-terminal residue" evidence="2">
    <location>
        <position position="264"/>
    </location>
</feature>
<dbReference type="Pfam" id="PF01882">
    <property type="entry name" value="DUF58"/>
    <property type="match status" value="1"/>
</dbReference>
<feature type="non-terminal residue" evidence="2">
    <location>
        <position position="1"/>
    </location>
</feature>
<dbReference type="EMBL" id="BARS01028099">
    <property type="protein sequence ID" value="GAG04494.1"/>
    <property type="molecule type" value="Genomic_DNA"/>
</dbReference>
<dbReference type="PANTHER" id="PTHR34351">
    <property type="entry name" value="SLR1927 PROTEIN-RELATED"/>
    <property type="match status" value="1"/>
</dbReference>
<evidence type="ECO:0000259" key="1">
    <source>
        <dbReference type="Pfam" id="PF01882"/>
    </source>
</evidence>
<feature type="domain" description="DUF58" evidence="1">
    <location>
        <begin position="122"/>
        <end position="169"/>
    </location>
</feature>
<reference evidence="2" key="1">
    <citation type="journal article" date="2014" name="Front. Microbiol.">
        <title>High frequency of phylogenetically diverse reductive dehalogenase-homologous genes in deep subseafloor sedimentary metagenomes.</title>
        <authorList>
            <person name="Kawai M."/>
            <person name="Futagami T."/>
            <person name="Toyoda A."/>
            <person name="Takaki Y."/>
            <person name="Nishi S."/>
            <person name="Hori S."/>
            <person name="Arai W."/>
            <person name="Tsubouchi T."/>
            <person name="Morono Y."/>
            <person name="Uchiyama I."/>
            <person name="Ito T."/>
            <person name="Fujiyama A."/>
            <person name="Inagaki F."/>
            <person name="Takami H."/>
        </authorList>
    </citation>
    <scope>NUCLEOTIDE SEQUENCE</scope>
    <source>
        <strain evidence="2">Expedition CK06-06</strain>
    </source>
</reference>
<dbReference type="InterPro" id="IPR002881">
    <property type="entry name" value="DUF58"/>
</dbReference>
<organism evidence="2">
    <name type="scientific">marine sediment metagenome</name>
    <dbReference type="NCBI Taxonomy" id="412755"/>
    <lineage>
        <taxon>unclassified sequences</taxon>
        <taxon>metagenomes</taxon>
        <taxon>ecological metagenomes</taxon>
    </lineage>
</organism>
<evidence type="ECO:0000313" key="2">
    <source>
        <dbReference type="EMBL" id="GAG04494.1"/>
    </source>
</evidence>
<dbReference type="AlphaFoldDB" id="X0UFK0"/>